<keyword evidence="5" id="KW-0418">Kinase</keyword>
<reference evidence="10 11" key="1">
    <citation type="submission" date="2022-01" db="EMBL/GenBank/DDBJ databases">
        <title>Desulfofustis limnae sp. nov., a novel mesophilic sulfate-reducing bacterium isolated from marsh soil.</title>
        <authorList>
            <person name="Watanabe M."/>
            <person name="Takahashi A."/>
            <person name="Kojima H."/>
            <person name="Fukui M."/>
        </authorList>
    </citation>
    <scope>NUCLEOTIDE SEQUENCE [LARGE SCALE GENOMIC DNA]</scope>
    <source>
        <strain evidence="10 11">PPLL</strain>
    </source>
</reference>
<dbReference type="InterPro" id="IPR004358">
    <property type="entry name" value="Sig_transdc_His_kin-like_C"/>
</dbReference>
<evidence type="ECO:0000313" key="10">
    <source>
        <dbReference type="EMBL" id="BDD88373.1"/>
    </source>
</evidence>
<keyword evidence="7" id="KW-0597">Phosphoprotein</keyword>
<dbReference type="PROSITE" id="PS50109">
    <property type="entry name" value="HIS_KIN"/>
    <property type="match status" value="1"/>
</dbReference>
<dbReference type="InterPro" id="IPR005467">
    <property type="entry name" value="His_kinase_dom"/>
</dbReference>
<dbReference type="Proteomes" id="UP000830055">
    <property type="component" value="Chromosome"/>
</dbReference>
<dbReference type="CDD" id="cd00156">
    <property type="entry name" value="REC"/>
    <property type="match status" value="1"/>
</dbReference>
<gene>
    <name evidence="10" type="ORF">DPPLL_27380</name>
</gene>
<keyword evidence="4" id="KW-0547">Nucleotide-binding</keyword>
<dbReference type="PANTHER" id="PTHR44936">
    <property type="entry name" value="SENSOR PROTEIN CREC"/>
    <property type="match status" value="1"/>
</dbReference>
<feature type="modified residue" description="4-aspartylphosphate" evidence="7">
    <location>
        <position position="328"/>
    </location>
</feature>
<evidence type="ECO:0000256" key="4">
    <source>
        <dbReference type="ARBA" id="ARBA00022741"/>
    </source>
</evidence>
<dbReference type="EMBL" id="AP025516">
    <property type="protein sequence ID" value="BDD88373.1"/>
    <property type="molecule type" value="Genomic_DNA"/>
</dbReference>
<evidence type="ECO:0000259" key="9">
    <source>
        <dbReference type="PROSITE" id="PS50110"/>
    </source>
</evidence>
<name>A0ABN6M670_9BACT</name>
<evidence type="ECO:0000256" key="2">
    <source>
        <dbReference type="ARBA" id="ARBA00012438"/>
    </source>
</evidence>
<evidence type="ECO:0000256" key="5">
    <source>
        <dbReference type="ARBA" id="ARBA00022777"/>
    </source>
</evidence>
<dbReference type="Gene3D" id="3.30.565.10">
    <property type="entry name" value="Histidine kinase-like ATPase, C-terminal domain"/>
    <property type="match status" value="1"/>
</dbReference>
<evidence type="ECO:0000256" key="1">
    <source>
        <dbReference type="ARBA" id="ARBA00000085"/>
    </source>
</evidence>
<evidence type="ECO:0000313" key="11">
    <source>
        <dbReference type="Proteomes" id="UP000830055"/>
    </source>
</evidence>
<dbReference type="SUPFAM" id="SSF52172">
    <property type="entry name" value="CheY-like"/>
    <property type="match status" value="1"/>
</dbReference>
<evidence type="ECO:0000256" key="7">
    <source>
        <dbReference type="PROSITE-ProRule" id="PRU00169"/>
    </source>
</evidence>
<dbReference type="SUPFAM" id="SSF55874">
    <property type="entry name" value="ATPase domain of HSP90 chaperone/DNA topoisomerase II/histidine kinase"/>
    <property type="match status" value="1"/>
</dbReference>
<dbReference type="Pfam" id="PF00072">
    <property type="entry name" value="Response_reg"/>
    <property type="match status" value="1"/>
</dbReference>
<evidence type="ECO:0000259" key="8">
    <source>
        <dbReference type="PROSITE" id="PS50109"/>
    </source>
</evidence>
<dbReference type="InterPro" id="IPR050980">
    <property type="entry name" value="2C_sensor_his_kinase"/>
</dbReference>
<dbReference type="EC" id="2.7.13.3" evidence="2"/>
<dbReference type="InterPro" id="IPR036890">
    <property type="entry name" value="HATPase_C_sf"/>
</dbReference>
<evidence type="ECO:0000256" key="3">
    <source>
        <dbReference type="ARBA" id="ARBA00022679"/>
    </source>
</evidence>
<protein>
    <recommendedName>
        <fullName evidence="2">histidine kinase</fullName>
        <ecNumber evidence="2">2.7.13.3</ecNumber>
    </recommendedName>
</protein>
<dbReference type="RefSeq" id="WP_284151746.1">
    <property type="nucleotide sequence ID" value="NZ_AP025516.1"/>
</dbReference>
<dbReference type="PANTHER" id="PTHR44936:SF10">
    <property type="entry name" value="SENSOR PROTEIN RSTB"/>
    <property type="match status" value="1"/>
</dbReference>
<dbReference type="InterPro" id="IPR011006">
    <property type="entry name" value="CheY-like_superfamily"/>
</dbReference>
<feature type="domain" description="Histidine kinase" evidence="8">
    <location>
        <begin position="33"/>
        <end position="245"/>
    </location>
</feature>
<dbReference type="SMART" id="SM00387">
    <property type="entry name" value="HATPase_c"/>
    <property type="match status" value="1"/>
</dbReference>
<keyword evidence="6" id="KW-0067">ATP-binding</keyword>
<dbReference type="SMART" id="SM00448">
    <property type="entry name" value="REC"/>
    <property type="match status" value="1"/>
</dbReference>
<dbReference type="InterPro" id="IPR003594">
    <property type="entry name" value="HATPase_dom"/>
</dbReference>
<evidence type="ECO:0000256" key="6">
    <source>
        <dbReference type="ARBA" id="ARBA00022840"/>
    </source>
</evidence>
<organism evidence="10 11">
    <name type="scientific">Desulfofustis limnaeus</name>
    <dbReference type="NCBI Taxonomy" id="2740163"/>
    <lineage>
        <taxon>Bacteria</taxon>
        <taxon>Pseudomonadati</taxon>
        <taxon>Thermodesulfobacteriota</taxon>
        <taxon>Desulfobulbia</taxon>
        <taxon>Desulfobulbales</taxon>
        <taxon>Desulfocapsaceae</taxon>
        <taxon>Desulfofustis</taxon>
    </lineage>
</organism>
<sequence length="394" mass="42423">MSESIPASHLSPTVSEDLLHYKYLRSLRRVTRGVTHDYNNIFTGLAGQLTLLGQRHEVTGADGRRLRLLADLLDRGRGCTTVLFDFARYEEPSLPAVHSLDRIIDQTVAALQACSRAHRFAIEKQAAGMQVRCRSKEVVLALFYLGENALEAMSAGGTVSVSVGVAAAADGRRMATVTVQDTGPGVPDHVRSRLFAPYVSTKGPAPPAGLGLYASRLLLQRYGGALMLDETVTGARFRVMLPCCEANEGQTMAGAAVTAHPSRANDEVGRASIGRQVFFIVEDDEAMRDLLVTGLQKRGHVVFCAETCAEAMDAYRQVHTAVTVLLVDIGLGDGDGYACAEQLLTEGGRPALLFMSGDEMGDGRRWATAGFVKKPFTINQLEEALRGVQSGRQG</sequence>
<accession>A0ABN6M670</accession>
<dbReference type="PRINTS" id="PR00344">
    <property type="entry name" value="BCTRLSENSOR"/>
</dbReference>
<keyword evidence="11" id="KW-1185">Reference proteome</keyword>
<proteinExistence type="predicted"/>
<comment type="catalytic activity">
    <reaction evidence="1">
        <text>ATP + protein L-histidine = ADP + protein N-phospho-L-histidine.</text>
        <dbReference type="EC" id="2.7.13.3"/>
    </reaction>
</comment>
<dbReference type="Pfam" id="PF02518">
    <property type="entry name" value="HATPase_c"/>
    <property type="match status" value="1"/>
</dbReference>
<dbReference type="Gene3D" id="3.40.50.2300">
    <property type="match status" value="1"/>
</dbReference>
<feature type="domain" description="Response regulatory" evidence="9">
    <location>
        <begin position="277"/>
        <end position="389"/>
    </location>
</feature>
<dbReference type="PROSITE" id="PS50110">
    <property type="entry name" value="RESPONSE_REGULATORY"/>
    <property type="match status" value="1"/>
</dbReference>
<dbReference type="InterPro" id="IPR001789">
    <property type="entry name" value="Sig_transdc_resp-reg_receiver"/>
</dbReference>
<keyword evidence="3" id="KW-0808">Transferase</keyword>